<dbReference type="GO" id="GO:0007059">
    <property type="term" value="P:chromosome segregation"/>
    <property type="evidence" value="ECO:0007669"/>
    <property type="project" value="UniProtKB-UniRule"/>
</dbReference>
<dbReference type="EMBL" id="WSZI01000013">
    <property type="protein sequence ID" value="MWN20965.1"/>
    <property type="molecule type" value="Genomic_DNA"/>
</dbReference>
<comment type="subcellular location">
    <subcellularLocation>
        <location evidence="3">Cytoplasm</location>
    </subcellularLocation>
    <text evidence="3">Associated with two foci at the outer edges of the nucleoid region in young cells, and at four foci within both cell halves in older cells.</text>
</comment>
<comment type="subunit">
    <text evidence="3">Component of a cohesin-like complex composed of ScpA, ScpB and the Smc homodimer, in which ScpA and ScpB bind to the head domain of Smc. The presence of the three proteins is required for the association of the complex with DNA.</text>
</comment>
<dbReference type="GO" id="GO:0051301">
    <property type="term" value="P:cell division"/>
    <property type="evidence" value="ECO:0007669"/>
    <property type="project" value="UniProtKB-KW"/>
</dbReference>
<dbReference type="Proteomes" id="UP000478636">
    <property type="component" value="Unassembled WGS sequence"/>
</dbReference>
<dbReference type="HAMAP" id="MF_01805">
    <property type="entry name" value="ScpA"/>
    <property type="match status" value="1"/>
</dbReference>
<dbReference type="Gene3D" id="6.10.250.2410">
    <property type="match status" value="1"/>
</dbReference>
<accession>A0A6L7A6L4</accession>
<dbReference type="AlphaFoldDB" id="A0A6L7A6L4"/>
<keyword evidence="3" id="KW-0131">Cell cycle</keyword>
<dbReference type="PANTHER" id="PTHR33969:SF2">
    <property type="entry name" value="SEGREGATION AND CONDENSATION PROTEIN A"/>
    <property type="match status" value="1"/>
</dbReference>
<dbReference type="RefSeq" id="WP_029509275.1">
    <property type="nucleotide sequence ID" value="NZ_DAITWI010000001.1"/>
</dbReference>
<comment type="similarity">
    <text evidence="3">Belongs to the ScpA family.</text>
</comment>
<evidence type="ECO:0000256" key="3">
    <source>
        <dbReference type="HAMAP-Rule" id="MF_01805"/>
    </source>
</evidence>
<dbReference type="Pfam" id="PF02616">
    <property type="entry name" value="SMC_ScpA"/>
    <property type="match status" value="1"/>
</dbReference>
<comment type="function">
    <text evidence="3">Participates in chromosomal partition during cell division. May act via the formation of a condensin-like complex containing Smc and ScpB that pull DNA away from mid-cell into both cell halves.</text>
</comment>
<evidence type="ECO:0000313" key="4">
    <source>
        <dbReference type="EMBL" id="MWN20965.1"/>
    </source>
</evidence>
<dbReference type="InterPro" id="IPR023093">
    <property type="entry name" value="ScpA-like_C"/>
</dbReference>
<dbReference type="Gene3D" id="1.10.10.580">
    <property type="entry name" value="Structural maintenance of chromosome 1. Chain E"/>
    <property type="match status" value="1"/>
</dbReference>
<reference evidence="4 5" key="1">
    <citation type="submission" date="2019-12" db="EMBL/GenBank/DDBJ databases">
        <title>Complete genome sequence of Leuconostoc lactis strain AVN1 provides insights into metabolic potential.</title>
        <authorList>
            <person name="Besrour N."/>
            <person name="Najjari A."/>
            <person name="Fhoula I."/>
            <person name="Jaballah S."/>
            <person name="Klibi N."/>
            <person name="Ouzari H.I."/>
        </authorList>
    </citation>
    <scope>NUCLEOTIDE SEQUENCE [LARGE SCALE GENOMIC DNA]</scope>
    <source>
        <strain evidence="4 5">AVN1</strain>
    </source>
</reference>
<evidence type="ECO:0000313" key="5">
    <source>
        <dbReference type="Proteomes" id="UP000478636"/>
    </source>
</evidence>
<dbReference type="PANTHER" id="PTHR33969">
    <property type="entry name" value="SEGREGATION AND CONDENSATION PROTEIN A"/>
    <property type="match status" value="1"/>
</dbReference>
<comment type="caution">
    <text evidence="4">The sequence shown here is derived from an EMBL/GenBank/DDBJ whole genome shotgun (WGS) entry which is preliminary data.</text>
</comment>
<keyword evidence="3" id="KW-0963">Cytoplasm</keyword>
<dbReference type="InterPro" id="IPR003768">
    <property type="entry name" value="ScpA"/>
</dbReference>
<evidence type="ECO:0000256" key="2">
    <source>
        <dbReference type="ARBA" id="ARBA00044777"/>
    </source>
</evidence>
<keyword evidence="3" id="KW-0132">Cell division</keyword>
<dbReference type="GO" id="GO:0006260">
    <property type="term" value="P:DNA replication"/>
    <property type="evidence" value="ECO:0007669"/>
    <property type="project" value="UniProtKB-UniRule"/>
</dbReference>
<name>A0A6L7A6L4_LEULA</name>
<proteinExistence type="inferred from homology"/>
<keyword evidence="1 3" id="KW-0159">Chromosome partition</keyword>
<organism evidence="4 5">
    <name type="scientific">Leuconostoc lactis</name>
    <dbReference type="NCBI Taxonomy" id="1246"/>
    <lineage>
        <taxon>Bacteria</taxon>
        <taxon>Bacillati</taxon>
        <taxon>Bacillota</taxon>
        <taxon>Bacilli</taxon>
        <taxon>Lactobacillales</taxon>
        <taxon>Lactobacillaceae</taxon>
        <taxon>Leuconostoc</taxon>
    </lineage>
</organism>
<protein>
    <recommendedName>
        <fullName evidence="2 3">Segregation and condensation protein A</fullName>
    </recommendedName>
</protein>
<dbReference type="GO" id="GO:0005737">
    <property type="term" value="C:cytoplasm"/>
    <property type="evidence" value="ECO:0007669"/>
    <property type="project" value="UniProtKB-SubCell"/>
</dbReference>
<gene>
    <name evidence="3" type="primary">scpA</name>
    <name evidence="4" type="ORF">GQS40_04660</name>
</gene>
<evidence type="ECO:0000256" key="1">
    <source>
        <dbReference type="ARBA" id="ARBA00022829"/>
    </source>
</evidence>
<sequence>MEKSNIVAQRLTIKLSDFEGPLDLLLHLIKKSELDIFDLPIATITAQYLAFIQAQQDMQLDVASEYLVMAATLVQIKSADLLPQETYDDDMLVEELNDPRDELMRQLLTYKQFQAASAQLRERERADHQSFARLPMAVPADFEPDMALAPGLGLVDLQVAFAKLLRKKRQHEPISRRVVREKMTMAHAVANIRQHFAAHQVGDMLPFESLFDQLHDRESLVMTFIALLEMAKEDQVILHQTDAQAEIFVEIENIDGHE</sequence>